<name>A0A0F4YYN6_RASE3</name>
<proteinExistence type="predicted"/>
<evidence type="ECO:0000313" key="2">
    <source>
        <dbReference type="Proteomes" id="UP000053958"/>
    </source>
</evidence>
<sequence length="201" mass="21650">MFRISDVCNIVRYPSGQYSTKDEINHVRGISTGDWQLLLRTVPVIKAPYPYLLLSIYLSIYQIFPTGLISPFIADGGGGGGAGAGAAAAATATSTDESRLDDSQLCTVPNCAVVAWSVRSIIKPNHGALLIHFTSLADTLGKFSSGSWRRPAADPRKEAGQCQVEYIYFLASAQGTTLGTRDSRLEVIIGRQGFQSFRDVS</sequence>
<gene>
    <name evidence="1" type="ORF">T310_3237</name>
</gene>
<dbReference type="Proteomes" id="UP000053958">
    <property type="component" value="Unassembled WGS sequence"/>
</dbReference>
<dbReference type="AlphaFoldDB" id="A0A0F4YYN6"/>
<dbReference type="GeneID" id="25315587"/>
<accession>A0A0F4YYN6</accession>
<protein>
    <submittedName>
        <fullName evidence="1">Uncharacterized protein</fullName>
    </submittedName>
</protein>
<dbReference type="RefSeq" id="XP_013329345.1">
    <property type="nucleotide sequence ID" value="XM_013473891.1"/>
</dbReference>
<keyword evidence="2" id="KW-1185">Reference proteome</keyword>
<evidence type="ECO:0000313" key="1">
    <source>
        <dbReference type="EMBL" id="KKA22733.1"/>
    </source>
</evidence>
<reference evidence="1 2" key="1">
    <citation type="submission" date="2015-04" db="EMBL/GenBank/DDBJ databases">
        <authorList>
            <person name="Heijne W.H."/>
            <person name="Fedorova N.D."/>
            <person name="Nierman W.C."/>
            <person name="Vollebregt A.W."/>
            <person name="Zhao Z."/>
            <person name="Wu L."/>
            <person name="Kumar M."/>
            <person name="Stam H."/>
            <person name="van den Berg M.A."/>
            <person name="Pel H.J."/>
        </authorList>
    </citation>
    <scope>NUCLEOTIDE SEQUENCE [LARGE SCALE GENOMIC DNA]</scope>
    <source>
        <strain evidence="1 2">CBS 393.64</strain>
    </source>
</reference>
<organism evidence="1 2">
    <name type="scientific">Rasamsonia emersonii (strain ATCC 16479 / CBS 393.64 / IMI 116815)</name>
    <dbReference type="NCBI Taxonomy" id="1408163"/>
    <lineage>
        <taxon>Eukaryota</taxon>
        <taxon>Fungi</taxon>
        <taxon>Dikarya</taxon>
        <taxon>Ascomycota</taxon>
        <taxon>Pezizomycotina</taxon>
        <taxon>Eurotiomycetes</taxon>
        <taxon>Eurotiomycetidae</taxon>
        <taxon>Eurotiales</taxon>
        <taxon>Trichocomaceae</taxon>
        <taxon>Rasamsonia</taxon>
    </lineage>
</organism>
<dbReference type="EMBL" id="LASV01000128">
    <property type="protein sequence ID" value="KKA22733.1"/>
    <property type="molecule type" value="Genomic_DNA"/>
</dbReference>
<comment type="caution">
    <text evidence="1">The sequence shown here is derived from an EMBL/GenBank/DDBJ whole genome shotgun (WGS) entry which is preliminary data.</text>
</comment>